<name>A0ACC2VGY5_9TREE</name>
<dbReference type="Proteomes" id="UP001241377">
    <property type="component" value="Unassembled WGS sequence"/>
</dbReference>
<evidence type="ECO:0000313" key="1">
    <source>
        <dbReference type="EMBL" id="KAJ9098346.1"/>
    </source>
</evidence>
<proteinExistence type="predicted"/>
<protein>
    <submittedName>
        <fullName evidence="1">Uncharacterized protein</fullName>
    </submittedName>
</protein>
<organism evidence="1 2">
    <name type="scientific">Naganishia cerealis</name>
    <dbReference type="NCBI Taxonomy" id="610337"/>
    <lineage>
        <taxon>Eukaryota</taxon>
        <taxon>Fungi</taxon>
        <taxon>Dikarya</taxon>
        <taxon>Basidiomycota</taxon>
        <taxon>Agaricomycotina</taxon>
        <taxon>Tremellomycetes</taxon>
        <taxon>Filobasidiales</taxon>
        <taxon>Filobasidiaceae</taxon>
        <taxon>Naganishia</taxon>
    </lineage>
</organism>
<comment type="caution">
    <text evidence="1">The sequence shown here is derived from an EMBL/GenBank/DDBJ whole genome shotgun (WGS) entry which is preliminary data.</text>
</comment>
<reference evidence="1" key="1">
    <citation type="submission" date="2023-04" db="EMBL/GenBank/DDBJ databases">
        <title>Draft Genome sequencing of Naganishia species isolated from polar environments using Oxford Nanopore Technology.</title>
        <authorList>
            <person name="Leo P."/>
            <person name="Venkateswaran K."/>
        </authorList>
    </citation>
    <scope>NUCLEOTIDE SEQUENCE</scope>
    <source>
        <strain evidence="1">MNA-CCFEE 5261</strain>
    </source>
</reference>
<keyword evidence="2" id="KW-1185">Reference proteome</keyword>
<dbReference type="EMBL" id="JASBWR010000078">
    <property type="protein sequence ID" value="KAJ9098346.1"/>
    <property type="molecule type" value="Genomic_DNA"/>
</dbReference>
<sequence length="567" mass="59533">MASPRLASRIPVRTGGAGPPTAFAALPPSGSPRAALRAQTKSSESDGGGSRHSIDSVQLAQVLDASADNSIKDELPPFSVDDPTRARARNGDSERPRVPEERRDVTTSPNTLKPTPQRPSGFPDTGARKRGTALPHQNTNSRNPPQSRTRPIGIAASSRQRKPNTATMSATAAGRTKHSASAHELSRIATGATTSSSPSSRTPGGGGRTKKPLPTAAIGNDLPTSSSTHSLSHHYPAEAYLIPQITEYRPPEGTDWDHTVIPTIARRMGDSGGGGGRGRVGLGFFHEPISQGNTQAEAEIVSEWTKEGPPAPAKNVQVGMDDVQVGMDDVQVGMDHVHAAAANDDNGRAEEVEKQPSQADERDLDGVKFVHNAHDGNDLDEAVEPVERETHPSSSSAEGEFERTHGRGESVLSDLLAEYTQETSVPSATDGDADAGDDGGSLVEGRLTAGEGPGRDVDEDITGFKADEQSSTEEPAQKQQEQPFSDPQKQSTTTAAQTTDPAARLPIRGLPRSQTRDVPVPEPGTSSGVKVSEDSSGGRKAPVVTPPPPPRKGVEEGHGAGCRCILM</sequence>
<accession>A0ACC2VGY5</accession>
<gene>
    <name evidence="1" type="ORF">QFC19_006470</name>
</gene>
<evidence type="ECO:0000313" key="2">
    <source>
        <dbReference type="Proteomes" id="UP001241377"/>
    </source>
</evidence>